<dbReference type="InterPro" id="IPR013229">
    <property type="entry name" value="PEGA"/>
</dbReference>
<accession>A0A399F8W4</accession>
<evidence type="ECO:0000313" key="6">
    <source>
        <dbReference type="Proteomes" id="UP000266178"/>
    </source>
</evidence>
<dbReference type="SUPFAM" id="SSF47413">
    <property type="entry name" value="lambda repressor-like DNA-binding domains"/>
    <property type="match status" value="1"/>
</dbReference>
<protein>
    <submittedName>
        <fullName evidence="5">Cytoskeleton protein RodZ</fullName>
    </submittedName>
</protein>
<feature type="domain" description="Cytoskeleton protein RodZ-like C-terminal" evidence="4">
    <location>
        <begin position="240"/>
        <end position="305"/>
    </location>
</feature>
<feature type="transmembrane region" description="Helical" evidence="2">
    <location>
        <begin position="100"/>
        <end position="118"/>
    </location>
</feature>
<organism evidence="5 6">
    <name type="scientific">Meiothermus granaticius NBRC 107808</name>
    <dbReference type="NCBI Taxonomy" id="1227551"/>
    <lineage>
        <taxon>Bacteria</taxon>
        <taxon>Thermotogati</taxon>
        <taxon>Deinococcota</taxon>
        <taxon>Deinococci</taxon>
        <taxon>Thermales</taxon>
        <taxon>Thermaceae</taxon>
        <taxon>Meiothermus</taxon>
    </lineage>
</organism>
<dbReference type="EMBL" id="QWLB01000024">
    <property type="protein sequence ID" value="RIH92135.1"/>
    <property type="molecule type" value="Genomic_DNA"/>
</dbReference>
<dbReference type="Pfam" id="PF13464">
    <property type="entry name" value="RodZ_C"/>
    <property type="match status" value="1"/>
</dbReference>
<keyword evidence="2" id="KW-0812">Transmembrane</keyword>
<sequence length="311" mass="32864">MCELGQRLRETREAKGLDVAAAAEALKIRRALLLALEECRFEELPEPALARGYLRRYAQLLGLDPAPLLLLYPSKISSAPSTTAPPTASPVQVQPPRRGGWGWLLLLAVLVGLGWYGWQTLSRPKAPASVQAPAAPVVPPPPAQISLRVVTQPAGARVYLDGFLLGQAPVETRVEAGERTLRVEAKGFQSYQQVVTLANDRNLSVALKPVPSAPPAPAPNAANPAPAPGSSPAAPSTGLVLRFEGNSWVRVTTPGGTALFEGQPAKGTQQTYSLPVVVRVGNAQAVRVILNGQDRGLMGQAGQVVTQRFGP</sequence>
<dbReference type="GO" id="GO:0003677">
    <property type="term" value="F:DNA binding"/>
    <property type="evidence" value="ECO:0007669"/>
    <property type="project" value="InterPro"/>
</dbReference>
<evidence type="ECO:0000259" key="3">
    <source>
        <dbReference type="Pfam" id="PF08308"/>
    </source>
</evidence>
<gene>
    <name evidence="5" type="primary">rodZ</name>
    <name evidence="5" type="ORF">Mgrana_01914</name>
</gene>
<feature type="region of interest" description="Disordered" evidence="1">
    <location>
        <begin position="208"/>
        <end position="234"/>
    </location>
</feature>
<evidence type="ECO:0000256" key="1">
    <source>
        <dbReference type="SAM" id="MobiDB-lite"/>
    </source>
</evidence>
<evidence type="ECO:0000259" key="4">
    <source>
        <dbReference type="Pfam" id="PF13464"/>
    </source>
</evidence>
<dbReference type="Pfam" id="PF13413">
    <property type="entry name" value="HTH_25"/>
    <property type="match status" value="1"/>
</dbReference>
<dbReference type="RefSeq" id="WP_119357397.1">
    <property type="nucleotide sequence ID" value="NZ_BJXM01000005.1"/>
</dbReference>
<dbReference type="PANTHER" id="PTHR34475:SF1">
    <property type="entry name" value="CYTOSKELETON PROTEIN RODZ"/>
    <property type="match status" value="1"/>
</dbReference>
<dbReference type="Proteomes" id="UP000266178">
    <property type="component" value="Unassembled WGS sequence"/>
</dbReference>
<keyword evidence="6" id="KW-1185">Reference proteome</keyword>
<feature type="domain" description="PEGA" evidence="3">
    <location>
        <begin position="146"/>
        <end position="208"/>
    </location>
</feature>
<keyword evidence="2" id="KW-0472">Membrane</keyword>
<dbReference type="InterPro" id="IPR025194">
    <property type="entry name" value="RodZ-like_C"/>
</dbReference>
<dbReference type="OrthoDB" id="25792at2"/>
<evidence type="ECO:0000256" key="2">
    <source>
        <dbReference type="SAM" id="Phobius"/>
    </source>
</evidence>
<keyword evidence="2" id="KW-1133">Transmembrane helix</keyword>
<dbReference type="PANTHER" id="PTHR34475">
    <property type="match status" value="1"/>
</dbReference>
<comment type="caution">
    <text evidence="5">The sequence shown here is derived from an EMBL/GenBank/DDBJ whole genome shotgun (WGS) entry which is preliminary data.</text>
</comment>
<dbReference type="Pfam" id="PF08308">
    <property type="entry name" value="PEGA"/>
    <property type="match status" value="1"/>
</dbReference>
<dbReference type="Gene3D" id="1.10.260.40">
    <property type="entry name" value="lambda repressor-like DNA-binding domains"/>
    <property type="match status" value="1"/>
</dbReference>
<feature type="compositionally biased region" description="Low complexity" evidence="1">
    <location>
        <begin position="219"/>
        <end position="234"/>
    </location>
</feature>
<reference evidence="5 6" key="1">
    <citation type="submission" date="2018-08" db="EMBL/GenBank/DDBJ databases">
        <title>Meiothermus granaticius genome AF-68 sequencing project.</title>
        <authorList>
            <person name="Da Costa M.S."/>
            <person name="Albuquerque L."/>
            <person name="Raposo P."/>
            <person name="Froufe H.J.C."/>
            <person name="Barroso C.S."/>
            <person name="Egas C."/>
        </authorList>
    </citation>
    <scope>NUCLEOTIDE SEQUENCE [LARGE SCALE GENOMIC DNA]</scope>
    <source>
        <strain evidence="5 6">AF-68</strain>
    </source>
</reference>
<dbReference type="InterPro" id="IPR010982">
    <property type="entry name" value="Lambda_DNA-bd_dom_sf"/>
</dbReference>
<dbReference type="AlphaFoldDB" id="A0A399F8W4"/>
<dbReference type="InterPro" id="IPR050400">
    <property type="entry name" value="Bact_Cytoskel_RodZ"/>
</dbReference>
<name>A0A399F8W4_9DEIN</name>
<proteinExistence type="predicted"/>
<evidence type="ECO:0000313" key="5">
    <source>
        <dbReference type="EMBL" id="RIH92135.1"/>
    </source>
</evidence>